<dbReference type="GeneID" id="49634745"/>
<feature type="domain" description="NTP pyrophosphohydrolase MazG-like" evidence="6">
    <location>
        <begin position="168"/>
        <end position="230"/>
    </location>
</feature>
<feature type="domain" description="NTP pyrophosphohydrolase MazG-like" evidence="6">
    <location>
        <begin position="28"/>
        <end position="101"/>
    </location>
</feature>
<dbReference type="InterPro" id="IPR004518">
    <property type="entry name" value="MazG-like_dom"/>
</dbReference>
<name>A0A448F6I7_AGGAP</name>
<dbReference type="NCBIfam" id="TIGR00444">
    <property type="entry name" value="mazG"/>
    <property type="match status" value="1"/>
</dbReference>
<dbReference type="AlphaFoldDB" id="A0A448F6I7"/>
<dbReference type="Pfam" id="PF03819">
    <property type="entry name" value="MazG"/>
    <property type="match status" value="2"/>
</dbReference>
<evidence type="ECO:0000256" key="1">
    <source>
        <dbReference type="ARBA" id="ARBA00052141"/>
    </source>
</evidence>
<accession>A0A448F6I7</accession>
<dbReference type="InterPro" id="IPR011551">
    <property type="entry name" value="NTP_PyrPHydrolase_MazG"/>
</dbReference>
<sequence length="264" mass="30848">MTYSIHDFIQLIAQLRDPVNGCPWDIKQTYVSMIPCLKEETYEVIDAIEQNDVNNLKEELGDLLLQVVFLSQLAAEENKFTFDEVVQDVAEKIVRRHPHVFGDTQANNEQEALQNWNAMKALEHQHQGHISILDNIPHAFPALMRAEKLQKRCSKIGFDWQDISPVFAKVEEELREVKQEMERCPQDQTKIEEEVGDALFAMVNLSRHLKCQAEESLRKANQKFEQRFRKVEDKLNEQNRTLAEASLMEMDVLWDEVKQDEKCH</sequence>
<dbReference type="FunFam" id="1.10.287.1080:FF:000003">
    <property type="entry name" value="Nucleoside triphosphate pyrophosphohydrolase"/>
    <property type="match status" value="1"/>
</dbReference>
<dbReference type="GO" id="GO:0046061">
    <property type="term" value="P:dATP catabolic process"/>
    <property type="evidence" value="ECO:0007669"/>
    <property type="project" value="TreeGrafter"/>
</dbReference>
<dbReference type="SUPFAM" id="SSF101386">
    <property type="entry name" value="all-alpha NTP pyrophosphatases"/>
    <property type="match status" value="2"/>
</dbReference>
<dbReference type="InterPro" id="IPR048011">
    <property type="entry name" value="NTP-PPase_MazG-like_C"/>
</dbReference>
<organism evidence="7 8">
    <name type="scientific">Aggregatibacter aphrophilus ATCC 33389</name>
    <dbReference type="NCBI Taxonomy" id="985008"/>
    <lineage>
        <taxon>Bacteria</taxon>
        <taxon>Pseudomonadati</taxon>
        <taxon>Pseudomonadota</taxon>
        <taxon>Gammaproteobacteria</taxon>
        <taxon>Pasteurellales</taxon>
        <taxon>Pasteurellaceae</taxon>
        <taxon>Aggregatibacter</taxon>
    </lineage>
</organism>
<dbReference type="InterPro" id="IPR048015">
    <property type="entry name" value="NTP-PPase_MazG-like_N"/>
</dbReference>
<evidence type="ECO:0000259" key="6">
    <source>
        <dbReference type="Pfam" id="PF03819"/>
    </source>
</evidence>
<dbReference type="OrthoDB" id="9808939at2"/>
<dbReference type="GO" id="GO:0046052">
    <property type="term" value="P:UTP catabolic process"/>
    <property type="evidence" value="ECO:0007669"/>
    <property type="project" value="TreeGrafter"/>
</dbReference>
<dbReference type="GO" id="GO:0047693">
    <property type="term" value="F:ATP diphosphatase activity"/>
    <property type="evidence" value="ECO:0007669"/>
    <property type="project" value="UniProtKB-EC"/>
</dbReference>
<dbReference type="CDD" id="cd11529">
    <property type="entry name" value="NTP-PPase_MazG_Cterm"/>
    <property type="match status" value="1"/>
</dbReference>
<evidence type="ECO:0000256" key="2">
    <source>
        <dbReference type="ARBA" id="ARBA00061115"/>
    </source>
</evidence>
<feature type="coiled-coil region" evidence="5">
    <location>
        <begin position="214"/>
        <end position="248"/>
    </location>
</feature>
<evidence type="ECO:0000313" key="7">
    <source>
        <dbReference type="EMBL" id="VEF41155.1"/>
    </source>
</evidence>
<comment type="catalytic activity">
    <reaction evidence="1">
        <text>ATP + H2O = AMP + diphosphate + H(+)</text>
        <dbReference type="Rhea" id="RHEA:14245"/>
        <dbReference type="ChEBI" id="CHEBI:15377"/>
        <dbReference type="ChEBI" id="CHEBI:15378"/>
        <dbReference type="ChEBI" id="CHEBI:30616"/>
        <dbReference type="ChEBI" id="CHEBI:33019"/>
        <dbReference type="ChEBI" id="CHEBI:456215"/>
        <dbReference type="EC" id="3.6.1.8"/>
    </reaction>
</comment>
<protein>
    <recommendedName>
        <fullName evidence="4">Nucleoside triphosphate pyrophosphohydrolase</fullName>
        <ecNumber evidence="3">3.6.1.8</ecNumber>
    </recommendedName>
</protein>
<dbReference type="CDD" id="cd11528">
    <property type="entry name" value="NTP-PPase_MazG_Nterm"/>
    <property type="match status" value="1"/>
</dbReference>
<comment type="similarity">
    <text evidence="2">Belongs to the nucleoside triphosphate pyrophosphohydrolase family.</text>
</comment>
<dbReference type="RefSeq" id="WP_005704390.1">
    <property type="nucleotide sequence ID" value="NZ_AEWB02000017.1"/>
</dbReference>
<keyword evidence="7" id="KW-0378">Hydrolase</keyword>
<dbReference type="GO" id="GO:0006203">
    <property type="term" value="P:dGTP catabolic process"/>
    <property type="evidence" value="ECO:0007669"/>
    <property type="project" value="TreeGrafter"/>
</dbReference>
<dbReference type="GO" id="GO:0046081">
    <property type="term" value="P:dUTP catabolic process"/>
    <property type="evidence" value="ECO:0007669"/>
    <property type="project" value="TreeGrafter"/>
</dbReference>
<evidence type="ECO:0000256" key="4">
    <source>
        <dbReference type="ARBA" id="ARBA00074799"/>
    </source>
</evidence>
<dbReference type="GO" id="GO:0006950">
    <property type="term" value="P:response to stress"/>
    <property type="evidence" value="ECO:0007669"/>
    <property type="project" value="UniProtKB-ARBA"/>
</dbReference>
<dbReference type="GO" id="GO:0046047">
    <property type="term" value="P:TTP catabolic process"/>
    <property type="evidence" value="ECO:0007669"/>
    <property type="project" value="TreeGrafter"/>
</dbReference>
<dbReference type="PANTHER" id="PTHR30522">
    <property type="entry name" value="NUCLEOSIDE TRIPHOSPHATE PYROPHOSPHOHYDROLASE"/>
    <property type="match status" value="1"/>
</dbReference>
<dbReference type="Proteomes" id="UP000272690">
    <property type="component" value="Chromosome"/>
</dbReference>
<keyword evidence="5" id="KW-0175">Coiled coil</keyword>
<dbReference type="GO" id="GO:0046076">
    <property type="term" value="P:dTTP catabolic process"/>
    <property type="evidence" value="ECO:0007669"/>
    <property type="project" value="TreeGrafter"/>
</dbReference>
<dbReference type="PANTHER" id="PTHR30522:SF0">
    <property type="entry name" value="NUCLEOSIDE TRIPHOSPHATE PYROPHOSPHOHYDROLASE"/>
    <property type="match status" value="1"/>
</dbReference>
<dbReference type="FunFam" id="1.10.287.1080:FF:000001">
    <property type="entry name" value="Nucleoside triphosphate pyrophosphohydrolase"/>
    <property type="match status" value="1"/>
</dbReference>
<dbReference type="NCBIfam" id="NF007113">
    <property type="entry name" value="PRK09562.1"/>
    <property type="match status" value="1"/>
</dbReference>
<evidence type="ECO:0000313" key="8">
    <source>
        <dbReference type="Proteomes" id="UP000272690"/>
    </source>
</evidence>
<evidence type="ECO:0000256" key="3">
    <source>
        <dbReference type="ARBA" id="ARBA00066372"/>
    </source>
</evidence>
<gene>
    <name evidence="7" type="primary">mazG</name>
    <name evidence="7" type="ORF">NCTC5906_00311</name>
</gene>
<dbReference type="EMBL" id="LR134327">
    <property type="protein sequence ID" value="VEF41155.1"/>
    <property type="molecule type" value="Genomic_DNA"/>
</dbReference>
<dbReference type="Gene3D" id="1.10.287.1080">
    <property type="entry name" value="MazG-like"/>
    <property type="match status" value="2"/>
</dbReference>
<proteinExistence type="inferred from homology"/>
<dbReference type="EC" id="3.6.1.8" evidence="3"/>
<evidence type="ECO:0000256" key="5">
    <source>
        <dbReference type="SAM" id="Coils"/>
    </source>
</evidence>
<reference evidence="7 8" key="1">
    <citation type="submission" date="2018-12" db="EMBL/GenBank/DDBJ databases">
        <authorList>
            <consortium name="Pathogen Informatics"/>
        </authorList>
    </citation>
    <scope>NUCLEOTIDE SEQUENCE [LARGE SCALE GENOMIC DNA]</scope>
    <source>
        <strain evidence="7 8">NCTC5906</strain>
    </source>
</reference>